<sequence length="199" mass="21624">MHTRSICLLTLLAASAGAAVAADMPQRKEGLWEIKAESDARNREMPPMKQCIDAKTDAELQKHAMRGEGGPGRQECAKQSFKKTATGWEADSVCKHGNTTASTHAVMSGDFSNAYTIDSQTHFDPPMNGTADARHKVSVRWLGACPASWKGGDIEVGGRRFNTLEMQKMQAGMPPGGKMTPEQMKQMMEAMKKQQGGQP</sequence>
<keyword evidence="1" id="KW-0732">Signal</keyword>
<dbReference type="Pfam" id="PF12276">
    <property type="entry name" value="DUF3617"/>
    <property type="match status" value="1"/>
</dbReference>
<feature type="chain" id="PRO_5045659117" evidence="1">
    <location>
        <begin position="22"/>
        <end position="199"/>
    </location>
</feature>
<gene>
    <name evidence="2" type="ORF">JY500_19055</name>
</gene>
<evidence type="ECO:0000256" key="1">
    <source>
        <dbReference type="SAM" id="SignalP"/>
    </source>
</evidence>
<accession>A0ABX7M5V9</accession>
<organism evidence="2 3">
    <name type="scientific">Niveibacterium microcysteis</name>
    <dbReference type="NCBI Taxonomy" id="2811415"/>
    <lineage>
        <taxon>Bacteria</taxon>
        <taxon>Pseudomonadati</taxon>
        <taxon>Pseudomonadota</taxon>
        <taxon>Betaproteobacteria</taxon>
        <taxon>Rhodocyclales</taxon>
        <taxon>Rhodocyclaceae</taxon>
        <taxon>Niveibacterium</taxon>
    </lineage>
</organism>
<name>A0ABX7M5V9_9RHOO</name>
<evidence type="ECO:0000313" key="3">
    <source>
        <dbReference type="Proteomes" id="UP000663570"/>
    </source>
</evidence>
<feature type="signal peptide" evidence="1">
    <location>
        <begin position="1"/>
        <end position="21"/>
    </location>
</feature>
<evidence type="ECO:0000313" key="2">
    <source>
        <dbReference type="EMBL" id="QSI76533.1"/>
    </source>
</evidence>
<reference evidence="2 3" key="1">
    <citation type="submission" date="2021-02" db="EMBL/GenBank/DDBJ databases">
        <title>Niveibacterium changnyeongensis HC41.</title>
        <authorList>
            <person name="Kang M."/>
        </authorList>
    </citation>
    <scope>NUCLEOTIDE SEQUENCE [LARGE SCALE GENOMIC DNA]</scope>
    <source>
        <strain evidence="2 3">HC41</strain>
    </source>
</reference>
<dbReference type="RefSeq" id="WP_206254196.1">
    <property type="nucleotide sequence ID" value="NZ_CP071060.1"/>
</dbReference>
<dbReference type="EMBL" id="CP071060">
    <property type="protein sequence ID" value="QSI76533.1"/>
    <property type="molecule type" value="Genomic_DNA"/>
</dbReference>
<dbReference type="Proteomes" id="UP000663570">
    <property type="component" value="Chromosome"/>
</dbReference>
<dbReference type="InterPro" id="IPR022061">
    <property type="entry name" value="DUF3617"/>
</dbReference>
<proteinExistence type="predicted"/>
<keyword evidence="3" id="KW-1185">Reference proteome</keyword>
<protein>
    <submittedName>
        <fullName evidence="2">DUF3617 family protein</fullName>
    </submittedName>
</protein>